<gene>
    <name evidence="1" type="ORF">S01H4_32763</name>
</gene>
<sequence>MNQNYRYFSGYSQRDKDFYEAAYERVASSNNKLYKHFVEWVLRMKDLMLGQKFT</sequence>
<name>X1A0R2_9ZZZZ</name>
<reference evidence="1" key="1">
    <citation type="journal article" date="2014" name="Front. Microbiol.">
        <title>High frequency of phylogenetically diverse reductive dehalogenase-homologous genes in deep subseafloor sedimentary metagenomes.</title>
        <authorList>
            <person name="Kawai M."/>
            <person name="Futagami T."/>
            <person name="Toyoda A."/>
            <person name="Takaki Y."/>
            <person name="Nishi S."/>
            <person name="Hori S."/>
            <person name="Arai W."/>
            <person name="Tsubouchi T."/>
            <person name="Morono Y."/>
            <person name="Uchiyama I."/>
            <person name="Ito T."/>
            <person name="Fujiyama A."/>
            <person name="Inagaki F."/>
            <person name="Takami H."/>
        </authorList>
    </citation>
    <scope>NUCLEOTIDE SEQUENCE</scope>
    <source>
        <strain evidence="1">Expedition CK06-06</strain>
    </source>
</reference>
<protein>
    <submittedName>
        <fullName evidence="1">Uncharacterized protein</fullName>
    </submittedName>
</protein>
<dbReference type="EMBL" id="BART01017169">
    <property type="protein sequence ID" value="GAG75369.1"/>
    <property type="molecule type" value="Genomic_DNA"/>
</dbReference>
<dbReference type="AlphaFoldDB" id="X1A0R2"/>
<evidence type="ECO:0000313" key="1">
    <source>
        <dbReference type="EMBL" id="GAG75369.1"/>
    </source>
</evidence>
<feature type="non-terminal residue" evidence="1">
    <location>
        <position position="54"/>
    </location>
</feature>
<organism evidence="1">
    <name type="scientific">marine sediment metagenome</name>
    <dbReference type="NCBI Taxonomy" id="412755"/>
    <lineage>
        <taxon>unclassified sequences</taxon>
        <taxon>metagenomes</taxon>
        <taxon>ecological metagenomes</taxon>
    </lineage>
</organism>
<comment type="caution">
    <text evidence="1">The sequence shown here is derived from an EMBL/GenBank/DDBJ whole genome shotgun (WGS) entry which is preliminary data.</text>
</comment>
<proteinExistence type="predicted"/>
<accession>X1A0R2</accession>